<sequence>MLGYCAETPISLRSIESKVEPHIAQLGTSVTSAVRRPFAATSVLDPTKQEGCNLGHLVR</sequence>
<dbReference type="InParanoid" id="A0A0C3H1S5"/>
<evidence type="ECO:0000313" key="2">
    <source>
        <dbReference type="Proteomes" id="UP000054321"/>
    </source>
</evidence>
<dbReference type="HOGENOM" id="CLU_2961394_0_0_1"/>
<keyword evidence="2" id="KW-1185">Reference proteome</keyword>
<protein>
    <submittedName>
        <fullName evidence="1">Uncharacterized protein</fullName>
    </submittedName>
</protein>
<organism evidence="1 2">
    <name type="scientific">Oidiodendron maius (strain Zn)</name>
    <dbReference type="NCBI Taxonomy" id="913774"/>
    <lineage>
        <taxon>Eukaryota</taxon>
        <taxon>Fungi</taxon>
        <taxon>Dikarya</taxon>
        <taxon>Ascomycota</taxon>
        <taxon>Pezizomycotina</taxon>
        <taxon>Leotiomycetes</taxon>
        <taxon>Leotiomycetes incertae sedis</taxon>
        <taxon>Myxotrichaceae</taxon>
        <taxon>Oidiodendron</taxon>
    </lineage>
</organism>
<dbReference type="AlphaFoldDB" id="A0A0C3H1S5"/>
<dbReference type="Proteomes" id="UP000054321">
    <property type="component" value="Unassembled WGS sequence"/>
</dbReference>
<reference evidence="1 2" key="1">
    <citation type="submission" date="2014-04" db="EMBL/GenBank/DDBJ databases">
        <authorList>
            <consortium name="DOE Joint Genome Institute"/>
            <person name="Kuo A."/>
            <person name="Martino E."/>
            <person name="Perotto S."/>
            <person name="Kohler A."/>
            <person name="Nagy L.G."/>
            <person name="Floudas D."/>
            <person name="Copeland A."/>
            <person name="Barry K.W."/>
            <person name="Cichocki N."/>
            <person name="Veneault-Fourrey C."/>
            <person name="LaButti K."/>
            <person name="Lindquist E.A."/>
            <person name="Lipzen A."/>
            <person name="Lundell T."/>
            <person name="Morin E."/>
            <person name="Murat C."/>
            <person name="Sun H."/>
            <person name="Tunlid A."/>
            <person name="Henrissat B."/>
            <person name="Grigoriev I.V."/>
            <person name="Hibbett D.S."/>
            <person name="Martin F."/>
            <person name="Nordberg H.P."/>
            <person name="Cantor M.N."/>
            <person name="Hua S.X."/>
        </authorList>
    </citation>
    <scope>NUCLEOTIDE SEQUENCE [LARGE SCALE GENOMIC DNA]</scope>
    <source>
        <strain evidence="1 2">Zn</strain>
    </source>
</reference>
<name>A0A0C3H1S5_OIDMZ</name>
<dbReference type="EMBL" id="KN832882">
    <property type="protein sequence ID" value="KIM97329.1"/>
    <property type="molecule type" value="Genomic_DNA"/>
</dbReference>
<accession>A0A0C3H1S5</accession>
<evidence type="ECO:0000313" key="1">
    <source>
        <dbReference type="EMBL" id="KIM97329.1"/>
    </source>
</evidence>
<gene>
    <name evidence="1" type="ORF">OIDMADRAFT_20535</name>
</gene>
<reference evidence="2" key="2">
    <citation type="submission" date="2015-01" db="EMBL/GenBank/DDBJ databases">
        <title>Evolutionary Origins and Diversification of the Mycorrhizal Mutualists.</title>
        <authorList>
            <consortium name="DOE Joint Genome Institute"/>
            <consortium name="Mycorrhizal Genomics Consortium"/>
            <person name="Kohler A."/>
            <person name="Kuo A."/>
            <person name="Nagy L.G."/>
            <person name="Floudas D."/>
            <person name="Copeland A."/>
            <person name="Barry K.W."/>
            <person name="Cichocki N."/>
            <person name="Veneault-Fourrey C."/>
            <person name="LaButti K."/>
            <person name="Lindquist E.A."/>
            <person name="Lipzen A."/>
            <person name="Lundell T."/>
            <person name="Morin E."/>
            <person name="Murat C."/>
            <person name="Riley R."/>
            <person name="Ohm R."/>
            <person name="Sun H."/>
            <person name="Tunlid A."/>
            <person name="Henrissat B."/>
            <person name="Grigoriev I.V."/>
            <person name="Hibbett D.S."/>
            <person name="Martin F."/>
        </authorList>
    </citation>
    <scope>NUCLEOTIDE SEQUENCE [LARGE SCALE GENOMIC DNA]</scope>
    <source>
        <strain evidence="2">Zn</strain>
    </source>
</reference>
<proteinExistence type="predicted"/>